<feature type="domain" description="Luciferase-like" evidence="1">
    <location>
        <begin position="10"/>
        <end position="314"/>
    </location>
</feature>
<evidence type="ECO:0000259" key="1">
    <source>
        <dbReference type="Pfam" id="PF00296"/>
    </source>
</evidence>
<dbReference type="PANTHER" id="PTHR30137:SF6">
    <property type="entry name" value="LUCIFERASE-LIKE MONOOXYGENASE"/>
    <property type="match status" value="1"/>
</dbReference>
<accession>A0A1T4YWB3</accession>
<sequence length="364" mass="39424">MYVSLHLSPQSRGAEDDAEIIAKLADTAVEAERHGVASIGLTEHHLAGYNTYVDSFMMGAHLAARLTTAHLSLTVVQMALHHPLRVVEKTNLLDNLMRGRLMVALAPGSASPVELGAFGVESLDRNLVTAERIEAAFRAWEWDGDSAGVDVGTSVDRGVVTGRISPAPYRLPRPLIGRATRTPATIQRLGAEGIPAILGQWLTKDGDNREQLALYEDALLAGGHDDAIAQECLRWLGFGLTIVVAPTQAEAERRWSEYVELGGEGPQPGKLGGADEWRAEWTRREVARASGSLVGDPSRIVEEIQAMEAAGARHVRIIPALPANRLDDRDEIFDLIFSEILPHVGAERLPEPSRTRQTASSALV</sequence>
<name>A0A1T4YWB3_9ACTN</name>
<dbReference type="InterPro" id="IPR011251">
    <property type="entry name" value="Luciferase-like_dom"/>
</dbReference>
<dbReference type="GO" id="GO:0016705">
    <property type="term" value="F:oxidoreductase activity, acting on paired donors, with incorporation or reduction of molecular oxygen"/>
    <property type="evidence" value="ECO:0007669"/>
    <property type="project" value="InterPro"/>
</dbReference>
<organism evidence="2 3">
    <name type="scientific">Aeromicrobium choanae</name>
    <dbReference type="NCBI Taxonomy" id="1736691"/>
    <lineage>
        <taxon>Bacteria</taxon>
        <taxon>Bacillati</taxon>
        <taxon>Actinomycetota</taxon>
        <taxon>Actinomycetes</taxon>
        <taxon>Propionibacteriales</taxon>
        <taxon>Nocardioidaceae</taxon>
        <taxon>Aeromicrobium</taxon>
    </lineage>
</organism>
<dbReference type="Proteomes" id="UP000191040">
    <property type="component" value="Chromosome I"/>
</dbReference>
<reference evidence="3" key="1">
    <citation type="submission" date="2017-02" db="EMBL/GenBank/DDBJ databases">
        <authorList>
            <person name="Varghese N."/>
            <person name="Submissions S."/>
        </authorList>
    </citation>
    <scope>NUCLEOTIDE SEQUENCE [LARGE SCALE GENOMIC DNA]</scope>
    <source>
        <strain evidence="3">9H-4</strain>
    </source>
</reference>
<dbReference type="Pfam" id="PF00296">
    <property type="entry name" value="Bac_luciferase"/>
    <property type="match status" value="1"/>
</dbReference>
<proteinExistence type="predicted"/>
<dbReference type="EMBL" id="LT796768">
    <property type="protein sequence ID" value="SKB05923.1"/>
    <property type="molecule type" value="Genomic_DNA"/>
</dbReference>
<dbReference type="InterPro" id="IPR036661">
    <property type="entry name" value="Luciferase-like_sf"/>
</dbReference>
<keyword evidence="2" id="KW-0560">Oxidoreductase</keyword>
<keyword evidence="3" id="KW-1185">Reference proteome</keyword>
<dbReference type="AlphaFoldDB" id="A0A1T4YWB3"/>
<evidence type="ECO:0000313" key="2">
    <source>
        <dbReference type="EMBL" id="SKB05923.1"/>
    </source>
</evidence>
<dbReference type="Gene3D" id="3.20.20.30">
    <property type="entry name" value="Luciferase-like domain"/>
    <property type="match status" value="1"/>
</dbReference>
<gene>
    <name evidence="2" type="ORF">SAMN06295964_1117</name>
</gene>
<dbReference type="GO" id="GO:0004497">
    <property type="term" value="F:monooxygenase activity"/>
    <property type="evidence" value="ECO:0007669"/>
    <property type="project" value="UniProtKB-KW"/>
</dbReference>
<dbReference type="InterPro" id="IPR050766">
    <property type="entry name" value="Bact_Lucif_Oxidored"/>
</dbReference>
<evidence type="ECO:0000313" key="3">
    <source>
        <dbReference type="Proteomes" id="UP000191040"/>
    </source>
</evidence>
<dbReference type="SUPFAM" id="SSF51679">
    <property type="entry name" value="Bacterial luciferase-like"/>
    <property type="match status" value="1"/>
</dbReference>
<keyword evidence="2" id="KW-0503">Monooxygenase</keyword>
<dbReference type="STRING" id="1736691.SAMN06295964_1117"/>
<protein>
    <submittedName>
        <fullName evidence="2">Flavin-dependent oxidoreductase, luciferase family (Includes alkanesulfonate monooxygenase SsuD and methylene tetrahydromethanopterin reductase)</fullName>
    </submittedName>
</protein>
<dbReference type="RefSeq" id="WP_172806261.1">
    <property type="nucleotide sequence ID" value="NZ_LT796768.1"/>
</dbReference>
<dbReference type="PANTHER" id="PTHR30137">
    <property type="entry name" value="LUCIFERASE-LIKE MONOOXYGENASE"/>
    <property type="match status" value="1"/>
</dbReference>
<dbReference type="GO" id="GO:0005829">
    <property type="term" value="C:cytosol"/>
    <property type="evidence" value="ECO:0007669"/>
    <property type="project" value="TreeGrafter"/>
</dbReference>